<keyword evidence="2" id="KW-1185">Reference proteome</keyword>
<dbReference type="Proteomes" id="UP001389717">
    <property type="component" value="Unassembled WGS sequence"/>
</dbReference>
<comment type="caution">
    <text evidence="1">The sequence shown here is derived from an EMBL/GenBank/DDBJ whole genome shotgun (WGS) entry which is preliminary data.</text>
</comment>
<gene>
    <name evidence="1" type="ORF">AAEO50_19555</name>
</gene>
<evidence type="ECO:0000313" key="2">
    <source>
        <dbReference type="Proteomes" id="UP001389717"/>
    </source>
</evidence>
<protein>
    <recommendedName>
        <fullName evidence="3">LAGLIDADG homing endonuclease</fullName>
    </recommendedName>
</protein>
<proteinExistence type="predicted"/>
<dbReference type="RefSeq" id="WP_341986032.1">
    <property type="nucleotide sequence ID" value="NZ_JBBYAF010000056.1"/>
</dbReference>
<sequence>MLYIWNIEKIIQETLSRHNLEINYEANNQLTVPMSYNVSHNTIRFNYLKINGYIAKLNIRETKENLVKIVLYRVLGYYLDFKKNKHDTRILMYGDEKEIKELKALIEKNAWVYGRTLVPEELLTAYGKMYELDKVLLR</sequence>
<name>A0ABU9KEQ0_9BACI</name>
<evidence type="ECO:0008006" key="3">
    <source>
        <dbReference type="Google" id="ProtNLM"/>
    </source>
</evidence>
<dbReference type="EMBL" id="JBBYAF010000056">
    <property type="protein sequence ID" value="MEL3974492.1"/>
    <property type="molecule type" value="Genomic_DNA"/>
</dbReference>
<organism evidence="1 2">
    <name type="scientific">Rossellomorea oryzaecorticis</name>
    <dbReference type="NCBI Taxonomy" id="1396505"/>
    <lineage>
        <taxon>Bacteria</taxon>
        <taxon>Bacillati</taxon>
        <taxon>Bacillota</taxon>
        <taxon>Bacilli</taxon>
        <taxon>Bacillales</taxon>
        <taxon>Bacillaceae</taxon>
        <taxon>Rossellomorea</taxon>
    </lineage>
</organism>
<reference evidence="1 2" key="1">
    <citation type="submission" date="2024-04" db="EMBL/GenBank/DDBJ databases">
        <title>Bacillus oryzaecorticis sp. nov., a moderately halophilic bacterium isolated from rice husks.</title>
        <authorList>
            <person name="Zhu H.-S."/>
        </authorList>
    </citation>
    <scope>NUCLEOTIDE SEQUENCE [LARGE SCALE GENOMIC DNA]</scope>
    <source>
        <strain evidence="1 2">ZC255</strain>
    </source>
</reference>
<evidence type="ECO:0000313" key="1">
    <source>
        <dbReference type="EMBL" id="MEL3974492.1"/>
    </source>
</evidence>
<accession>A0ABU9KEQ0</accession>